<keyword evidence="3 4" id="KW-0560">Oxidoreductase</keyword>
<comment type="caution">
    <text evidence="4">The sequence shown here is derived from an EMBL/GenBank/DDBJ whole genome shotgun (WGS) entry which is preliminary data.</text>
</comment>
<dbReference type="Pfam" id="PF02571">
    <property type="entry name" value="CbiJ"/>
    <property type="match status" value="1"/>
</dbReference>
<comment type="pathway">
    <text evidence="1">Cofactor biosynthesis; adenosylcobalamin biosynthesis.</text>
</comment>
<evidence type="ECO:0000256" key="1">
    <source>
        <dbReference type="ARBA" id="ARBA00004953"/>
    </source>
</evidence>
<dbReference type="RefSeq" id="WP_140452074.1">
    <property type="nucleotide sequence ID" value="NZ_VFRP01000001.1"/>
</dbReference>
<dbReference type="InterPro" id="IPR003723">
    <property type="entry name" value="Precorrin-6x_reduct"/>
</dbReference>
<dbReference type="EC" id="1.3.1.106" evidence="4"/>
<keyword evidence="5" id="KW-1185">Reference proteome</keyword>
<proteinExistence type="predicted"/>
<dbReference type="OrthoDB" id="5183775at2"/>
<dbReference type="GO" id="GO:0016994">
    <property type="term" value="F:precorrin-6A reductase activity"/>
    <property type="evidence" value="ECO:0007669"/>
    <property type="project" value="InterPro"/>
</dbReference>
<dbReference type="PANTHER" id="PTHR36925:SF1">
    <property type="entry name" value="COBALT-PRECORRIN-6A REDUCTASE"/>
    <property type="match status" value="1"/>
</dbReference>
<gene>
    <name evidence="4" type="ORF">FJM51_00135</name>
</gene>
<dbReference type="NCBIfam" id="NF005968">
    <property type="entry name" value="PRK08057.1-2"/>
    <property type="match status" value="1"/>
</dbReference>
<evidence type="ECO:0000313" key="4">
    <source>
        <dbReference type="EMBL" id="TPE53496.1"/>
    </source>
</evidence>
<sequence length="252" mass="25974">MPAPPGRVLLLGGTTEANALAERLAARGVGAVYSYAGRVAAPRARPLPVRVGGFGGVPGLRAWLRAERIGAVVDATHPFAAGMSANAVAACAAEGVPLLAFERPAWRAGPGDRWTQVRDLAAAAAALPREPEVVFLAIGRQGLAPFAARPEHRYLLRLVDPVEAPPLPGAEVVVARGPFTAAGDRALLAAHRVARVVAKNSGGVGAEAKLAAARDLGLPVIMIDRPALPERPVAGSAEAVMDWLAHEARLGL</sequence>
<protein>
    <submittedName>
        <fullName evidence="4">Cobalt-precorrin-6A reductase</fullName>
        <ecNumber evidence="4">1.3.1.106</ecNumber>
    </submittedName>
</protein>
<dbReference type="EMBL" id="VFRP01000001">
    <property type="protein sequence ID" value="TPE53496.1"/>
    <property type="molecule type" value="Genomic_DNA"/>
</dbReference>
<dbReference type="PANTHER" id="PTHR36925">
    <property type="entry name" value="COBALT-PRECORRIN-6A REDUCTASE"/>
    <property type="match status" value="1"/>
</dbReference>
<keyword evidence="2" id="KW-0169">Cobalamin biosynthesis</keyword>
<evidence type="ECO:0000256" key="2">
    <source>
        <dbReference type="ARBA" id="ARBA00022573"/>
    </source>
</evidence>
<accession>A0A501X1A4</accession>
<dbReference type="Proteomes" id="UP000319255">
    <property type="component" value="Unassembled WGS sequence"/>
</dbReference>
<evidence type="ECO:0000256" key="3">
    <source>
        <dbReference type="ARBA" id="ARBA00023002"/>
    </source>
</evidence>
<dbReference type="PROSITE" id="PS51014">
    <property type="entry name" value="COBK_CBIJ"/>
    <property type="match status" value="1"/>
</dbReference>
<dbReference type="NCBIfam" id="TIGR00715">
    <property type="entry name" value="precor6x_red"/>
    <property type="match status" value="1"/>
</dbReference>
<evidence type="ECO:0000313" key="5">
    <source>
        <dbReference type="Proteomes" id="UP000319255"/>
    </source>
</evidence>
<dbReference type="AlphaFoldDB" id="A0A501X1A4"/>
<reference evidence="4 5" key="1">
    <citation type="submission" date="2019-06" db="EMBL/GenBank/DDBJ databases">
        <title>A novel bacterium of genus Amaricoccus, isolated from marine sediment.</title>
        <authorList>
            <person name="Huang H."/>
            <person name="Mo K."/>
            <person name="Hu Y."/>
        </authorList>
    </citation>
    <scope>NUCLEOTIDE SEQUENCE [LARGE SCALE GENOMIC DNA]</scope>
    <source>
        <strain evidence="4 5">HB172011</strain>
    </source>
</reference>
<name>A0A501X1A4_9RHOB</name>
<dbReference type="GO" id="GO:0009236">
    <property type="term" value="P:cobalamin biosynthetic process"/>
    <property type="evidence" value="ECO:0007669"/>
    <property type="project" value="UniProtKB-UniPathway"/>
</dbReference>
<dbReference type="UniPathway" id="UPA00148"/>
<organism evidence="4 5">
    <name type="scientific">Amaricoccus solimangrovi</name>
    <dbReference type="NCBI Taxonomy" id="2589815"/>
    <lineage>
        <taxon>Bacteria</taxon>
        <taxon>Pseudomonadati</taxon>
        <taxon>Pseudomonadota</taxon>
        <taxon>Alphaproteobacteria</taxon>
        <taxon>Rhodobacterales</taxon>
        <taxon>Paracoccaceae</taxon>
        <taxon>Amaricoccus</taxon>
    </lineage>
</organism>